<evidence type="ECO:0008006" key="3">
    <source>
        <dbReference type="Google" id="ProtNLM"/>
    </source>
</evidence>
<evidence type="ECO:0000313" key="1">
    <source>
        <dbReference type="EMBL" id="MTV50001.1"/>
    </source>
</evidence>
<dbReference type="EMBL" id="WNKU01000017">
    <property type="protein sequence ID" value="MTV50001.1"/>
    <property type="molecule type" value="Genomic_DNA"/>
</dbReference>
<accession>A0A6I3SM16</accession>
<keyword evidence="2" id="KW-1185">Reference proteome</keyword>
<evidence type="ECO:0000313" key="2">
    <source>
        <dbReference type="Proteomes" id="UP000430670"/>
    </source>
</evidence>
<dbReference type="OrthoDB" id="1955180at2"/>
<reference evidence="1 2" key="1">
    <citation type="submission" date="2019-11" db="EMBL/GenBank/DDBJ databases">
        <title>Whole-genome sequence of a the green, strictly anaerobic photosynthetic bacterium Heliobacillus mobilis DSM 6151.</title>
        <authorList>
            <person name="Kyndt J.A."/>
            <person name="Meyer T.E."/>
        </authorList>
    </citation>
    <scope>NUCLEOTIDE SEQUENCE [LARGE SCALE GENOMIC DNA]</scope>
    <source>
        <strain evidence="1 2">DSM 6151</strain>
    </source>
</reference>
<protein>
    <recommendedName>
        <fullName evidence="3">SipW-cognate class signal peptide</fullName>
    </recommendedName>
</protein>
<comment type="caution">
    <text evidence="1">The sequence shown here is derived from an EMBL/GenBank/DDBJ whole genome shotgun (WGS) entry which is preliminary data.</text>
</comment>
<organism evidence="1 2">
    <name type="scientific">Heliobacterium mobile</name>
    <name type="common">Heliobacillus mobilis</name>
    <dbReference type="NCBI Taxonomy" id="28064"/>
    <lineage>
        <taxon>Bacteria</taxon>
        <taxon>Bacillati</taxon>
        <taxon>Bacillota</taxon>
        <taxon>Clostridia</taxon>
        <taxon>Eubacteriales</taxon>
        <taxon>Heliobacteriaceae</taxon>
        <taxon>Heliobacterium</taxon>
    </lineage>
</organism>
<dbReference type="Proteomes" id="UP000430670">
    <property type="component" value="Unassembled WGS sequence"/>
</dbReference>
<proteinExistence type="predicted"/>
<sequence>MRGAKIIPLILCVALGFAGVGYAAWTEKLTVKGTAKMGELDWCYKDNVTQLDTGYDYIAEPGVTDSNDFEFRQTDRNVGSTKVLLQDTDGDGDKDNMVVTVSNVYPGYYNNIQFQVKNNGTVPLVFRAADVNTPPELDVRWVDTSRYPQKAGDINSFSFHFRVNDSVKEQATYKFNIDIKATQWNEAKF</sequence>
<dbReference type="AlphaFoldDB" id="A0A6I3SM16"/>
<dbReference type="RefSeq" id="WP_155477089.1">
    <property type="nucleotide sequence ID" value="NZ_WNKU01000017.1"/>
</dbReference>
<name>A0A6I3SM16_HELMO</name>
<gene>
    <name evidence="1" type="ORF">GJ688_13555</name>
</gene>